<keyword evidence="1" id="KW-0779">Telomere</keyword>
<comment type="similarity">
    <text evidence="1">Belongs to the reverse transcriptase family. Telomerase subfamily.</text>
</comment>
<keyword evidence="1" id="KW-0539">Nucleus</keyword>
<keyword evidence="1" id="KW-0548">Nucleotidyltransferase</keyword>
<dbReference type="GO" id="GO:0000333">
    <property type="term" value="C:telomerase catalytic core complex"/>
    <property type="evidence" value="ECO:0007669"/>
    <property type="project" value="TreeGrafter"/>
</dbReference>
<dbReference type="AlphaFoldDB" id="A0A9P5N4L7"/>
<dbReference type="OrthoDB" id="289721at2759"/>
<keyword evidence="1" id="KW-0808">Transferase</keyword>
<organism evidence="3 4">
    <name type="scientific">Russula ochroleuca</name>
    <dbReference type="NCBI Taxonomy" id="152965"/>
    <lineage>
        <taxon>Eukaryota</taxon>
        <taxon>Fungi</taxon>
        <taxon>Dikarya</taxon>
        <taxon>Basidiomycota</taxon>
        <taxon>Agaricomycotina</taxon>
        <taxon>Agaricomycetes</taxon>
        <taxon>Russulales</taxon>
        <taxon>Russulaceae</taxon>
        <taxon>Russula</taxon>
    </lineage>
</organism>
<dbReference type="PANTHER" id="PTHR12066:SF0">
    <property type="entry name" value="TELOMERASE REVERSE TRANSCRIPTASE"/>
    <property type="match status" value="1"/>
</dbReference>
<feature type="domain" description="Telomerase reverse transcriptase C-terminal extension" evidence="2">
    <location>
        <begin position="13"/>
        <end position="85"/>
    </location>
</feature>
<dbReference type="Pfam" id="PF21399">
    <property type="entry name" value="TERT_C"/>
    <property type="match status" value="1"/>
</dbReference>
<dbReference type="GO" id="GO:0070034">
    <property type="term" value="F:telomerase RNA binding"/>
    <property type="evidence" value="ECO:0007669"/>
    <property type="project" value="TreeGrafter"/>
</dbReference>
<protein>
    <recommendedName>
        <fullName evidence="1">Telomerase reverse transcriptase</fullName>
        <ecNumber evidence="1">2.7.7.49</ecNumber>
    </recommendedName>
    <alternativeName>
        <fullName evidence="1">Telomerase catalytic subunit</fullName>
    </alternativeName>
</protein>
<dbReference type="EMBL" id="WHVB01000002">
    <property type="protein sequence ID" value="KAF8486067.1"/>
    <property type="molecule type" value="Genomic_DNA"/>
</dbReference>
<dbReference type="GO" id="GO:0003720">
    <property type="term" value="F:telomerase activity"/>
    <property type="evidence" value="ECO:0007669"/>
    <property type="project" value="InterPro"/>
</dbReference>
<dbReference type="GO" id="GO:0046872">
    <property type="term" value="F:metal ion binding"/>
    <property type="evidence" value="ECO:0007669"/>
    <property type="project" value="UniProtKB-KW"/>
</dbReference>
<reference evidence="3" key="1">
    <citation type="submission" date="2019-10" db="EMBL/GenBank/DDBJ databases">
        <authorList>
            <consortium name="DOE Joint Genome Institute"/>
            <person name="Kuo A."/>
            <person name="Miyauchi S."/>
            <person name="Kiss E."/>
            <person name="Drula E."/>
            <person name="Kohler A."/>
            <person name="Sanchez-Garcia M."/>
            <person name="Andreopoulos B."/>
            <person name="Barry K.W."/>
            <person name="Bonito G."/>
            <person name="Buee M."/>
            <person name="Carver A."/>
            <person name="Chen C."/>
            <person name="Cichocki N."/>
            <person name="Clum A."/>
            <person name="Culley D."/>
            <person name="Crous P.W."/>
            <person name="Fauchery L."/>
            <person name="Girlanda M."/>
            <person name="Hayes R."/>
            <person name="Keri Z."/>
            <person name="LaButti K."/>
            <person name="Lipzen A."/>
            <person name="Lombard V."/>
            <person name="Magnuson J."/>
            <person name="Maillard F."/>
            <person name="Morin E."/>
            <person name="Murat C."/>
            <person name="Nolan M."/>
            <person name="Ohm R."/>
            <person name="Pangilinan J."/>
            <person name="Pereira M."/>
            <person name="Perotto S."/>
            <person name="Peter M."/>
            <person name="Riley R."/>
            <person name="Sitrit Y."/>
            <person name="Stielow B."/>
            <person name="Szollosi G."/>
            <person name="Zifcakova L."/>
            <person name="Stursova M."/>
            <person name="Spatafora J.W."/>
            <person name="Tedersoo L."/>
            <person name="Vaario L.-M."/>
            <person name="Yamada A."/>
            <person name="Yan M."/>
            <person name="Wang P."/>
            <person name="Xu J."/>
            <person name="Bruns T."/>
            <person name="Baldrian P."/>
            <person name="Vilgalys R."/>
            <person name="Henrissat B."/>
            <person name="Grigoriev I.V."/>
            <person name="Hibbett D."/>
            <person name="Nagy L.G."/>
            <person name="Martin F.M."/>
        </authorList>
    </citation>
    <scope>NUCLEOTIDE SEQUENCE</scope>
    <source>
        <strain evidence="3">Prilba</strain>
    </source>
</reference>
<comment type="caution">
    <text evidence="3">The sequence shown here is derived from an EMBL/GenBank/DDBJ whole genome shotgun (WGS) entry which is preliminary data.</text>
</comment>
<dbReference type="InterPro" id="IPR049139">
    <property type="entry name" value="TERT_C"/>
</dbReference>
<dbReference type="PANTHER" id="PTHR12066">
    <property type="entry name" value="TELOMERASE REVERSE TRANSCRIPTASE"/>
    <property type="match status" value="1"/>
</dbReference>
<evidence type="ECO:0000259" key="2">
    <source>
        <dbReference type="Pfam" id="PF21399"/>
    </source>
</evidence>
<proteinExistence type="inferred from homology"/>
<evidence type="ECO:0000313" key="4">
    <source>
        <dbReference type="Proteomes" id="UP000759537"/>
    </source>
</evidence>
<keyword evidence="1" id="KW-0460">Magnesium</keyword>
<keyword evidence="1" id="KW-0158">Chromosome</keyword>
<dbReference type="EC" id="2.7.7.49" evidence="1"/>
<dbReference type="GO" id="GO:0007004">
    <property type="term" value="P:telomere maintenance via telomerase"/>
    <property type="evidence" value="ECO:0007669"/>
    <property type="project" value="TreeGrafter"/>
</dbReference>
<evidence type="ECO:0000313" key="3">
    <source>
        <dbReference type="EMBL" id="KAF8486067.1"/>
    </source>
</evidence>
<dbReference type="Proteomes" id="UP000759537">
    <property type="component" value="Unassembled WGS sequence"/>
</dbReference>
<comment type="catalytic activity">
    <reaction evidence="1">
        <text>DNA(n) + a 2'-deoxyribonucleoside 5'-triphosphate = DNA(n+1) + diphosphate</text>
        <dbReference type="Rhea" id="RHEA:22508"/>
        <dbReference type="Rhea" id="RHEA-COMP:17339"/>
        <dbReference type="Rhea" id="RHEA-COMP:17340"/>
        <dbReference type="ChEBI" id="CHEBI:33019"/>
        <dbReference type="ChEBI" id="CHEBI:61560"/>
        <dbReference type="ChEBI" id="CHEBI:173112"/>
        <dbReference type="EC" id="2.7.7.49"/>
    </reaction>
</comment>
<dbReference type="GO" id="GO:0000781">
    <property type="term" value="C:chromosome, telomeric region"/>
    <property type="evidence" value="ECO:0007669"/>
    <property type="project" value="UniProtKB-SubCell"/>
</dbReference>
<accession>A0A9P5N4L7</accession>
<sequence length="117" mass="13832">MRMHHYLRSWGANIRKNLKFIHRTIQQVVRYTYAVMRSKALNKVSIAQGGKCDVEKTCITWLGLTAFRNVFARKPTVYRSLLKLLDFELSPGRYRRHKKQFRSLVRSGMVVIDQLSF</sequence>
<dbReference type="Gene3D" id="1.10.357.90">
    <property type="match status" value="1"/>
</dbReference>
<reference evidence="3" key="2">
    <citation type="journal article" date="2020" name="Nat. Commun.">
        <title>Large-scale genome sequencing of mycorrhizal fungi provides insights into the early evolution of symbiotic traits.</title>
        <authorList>
            <person name="Miyauchi S."/>
            <person name="Kiss E."/>
            <person name="Kuo A."/>
            <person name="Drula E."/>
            <person name="Kohler A."/>
            <person name="Sanchez-Garcia M."/>
            <person name="Morin E."/>
            <person name="Andreopoulos B."/>
            <person name="Barry K.W."/>
            <person name="Bonito G."/>
            <person name="Buee M."/>
            <person name="Carver A."/>
            <person name="Chen C."/>
            <person name="Cichocki N."/>
            <person name="Clum A."/>
            <person name="Culley D."/>
            <person name="Crous P.W."/>
            <person name="Fauchery L."/>
            <person name="Girlanda M."/>
            <person name="Hayes R.D."/>
            <person name="Keri Z."/>
            <person name="LaButti K."/>
            <person name="Lipzen A."/>
            <person name="Lombard V."/>
            <person name="Magnuson J."/>
            <person name="Maillard F."/>
            <person name="Murat C."/>
            <person name="Nolan M."/>
            <person name="Ohm R.A."/>
            <person name="Pangilinan J."/>
            <person name="Pereira M.F."/>
            <person name="Perotto S."/>
            <person name="Peter M."/>
            <person name="Pfister S."/>
            <person name="Riley R."/>
            <person name="Sitrit Y."/>
            <person name="Stielow J.B."/>
            <person name="Szollosi G."/>
            <person name="Zifcakova L."/>
            <person name="Stursova M."/>
            <person name="Spatafora J.W."/>
            <person name="Tedersoo L."/>
            <person name="Vaario L.M."/>
            <person name="Yamada A."/>
            <person name="Yan M."/>
            <person name="Wang P."/>
            <person name="Xu J."/>
            <person name="Bruns T."/>
            <person name="Baldrian P."/>
            <person name="Vilgalys R."/>
            <person name="Dunand C."/>
            <person name="Henrissat B."/>
            <person name="Grigoriev I.V."/>
            <person name="Hibbett D."/>
            <person name="Nagy L.G."/>
            <person name="Martin F.M."/>
        </authorList>
    </citation>
    <scope>NUCLEOTIDE SEQUENCE</scope>
    <source>
        <strain evidence="3">Prilba</strain>
    </source>
</reference>
<dbReference type="GO" id="GO:0042162">
    <property type="term" value="F:telomeric DNA binding"/>
    <property type="evidence" value="ECO:0007669"/>
    <property type="project" value="TreeGrafter"/>
</dbReference>
<dbReference type="InterPro" id="IPR003545">
    <property type="entry name" value="Telomerase_RT"/>
</dbReference>
<keyword evidence="4" id="KW-1185">Reference proteome</keyword>
<keyword evidence="1" id="KW-0479">Metal-binding</keyword>
<keyword evidence="1" id="KW-0695">RNA-directed DNA polymerase</keyword>
<comment type="subcellular location">
    <subcellularLocation>
        <location evidence="1">Nucleus</location>
    </subcellularLocation>
    <subcellularLocation>
        <location evidence="1">Chromosome</location>
        <location evidence="1">Telomere</location>
    </subcellularLocation>
</comment>
<comment type="function">
    <text evidence="1">Telomerase is a ribonucleoprotein enzyme essential for the replication of chromosome termini in most eukaryotes. It elongates telomeres. It is a reverse transcriptase that adds simple sequence repeats to chromosome ends by copying a template sequence within the RNA component of the enzyme.</text>
</comment>
<evidence type="ECO:0000256" key="1">
    <source>
        <dbReference type="RuleBase" id="RU365061"/>
    </source>
</evidence>
<name>A0A9P5N4L7_9AGAM</name>
<gene>
    <name evidence="3" type="ORF">DFH94DRAFT_622360</name>
</gene>